<dbReference type="AlphaFoldDB" id="A0A495IHD0"/>
<evidence type="ECO:0000313" key="3">
    <source>
        <dbReference type="Proteomes" id="UP000280008"/>
    </source>
</evidence>
<feature type="transmembrane region" description="Helical" evidence="1">
    <location>
        <begin position="12"/>
        <end position="36"/>
    </location>
</feature>
<keyword evidence="1" id="KW-0812">Transmembrane</keyword>
<keyword evidence="1" id="KW-0472">Membrane</keyword>
<feature type="transmembrane region" description="Helical" evidence="1">
    <location>
        <begin position="188"/>
        <end position="216"/>
    </location>
</feature>
<feature type="transmembrane region" description="Helical" evidence="1">
    <location>
        <begin position="147"/>
        <end position="168"/>
    </location>
</feature>
<feature type="transmembrane region" description="Helical" evidence="1">
    <location>
        <begin position="289"/>
        <end position="317"/>
    </location>
</feature>
<comment type="caution">
    <text evidence="2">The sequence shown here is derived from an EMBL/GenBank/DDBJ whole genome shotgun (WGS) entry which is preliminary data.</text>
</comment>
<feature type="transmembrane region" description="Helical" evidence="1">
    <location>
        <begin position="353"/>
        <end position="370"/>
    </location>
</feature>
<accession>A0A495IHD0</accession>
<sequence length="405" mass="43542">MVHRLSRLPPWGGALVVYALSRVVSTILLAAMFWIATANGWRFASHRAHATFFSFSGSWDASSYRSIAEHGYPSTLPVDAAGHVLQNTWAFLPVYPYVVHALTTVLGVNGTPNGFYAVGAIVSLVAGGVAAVLLSAILRRSIPAPRALFAVALFSLGPLGFLLQTAYAESLFLALLFASLWCLVARRYWLLIPFGVVAAFTRPGVLALSLALGIHFVVRLRGRRITGSAFPWRDRLAIVVAAGLTAAAGLAWPVIASAATRRPDAYLDTELAFWTGFVGRRHFAPLTPWFAMATTYLGVVAGVVLVLLVIAAGVFWLTRRGTRALGADVVGLTASYWLYLVAVFLPQQSLPRLLLPTAPMLGSPVFWGPVSAGEAGSRRRRVALLVGCVVLQAVAIVFLWFVGYP</sequence>
<feature type="transmembrane region" description="Helical" evidence="1">
    <location>
        <begin position="382"/>
        <end position="402"/>
    </location>
</feature>
<dbReference type="OrthoDB" id="151635at2"/>
<feature type="transmembrane region" description="Helical" evidence="1">
    <location>
        <begin position="236"/>
        <end position="255"/>
    </location>
</feature>
<dbReference type="Proteomes" id="UP000280008">
    <property type="component" value="Unassembled WGS sequence"/>
</dbReference>
<feature type="transmembrane region" description="Helical" evidence="1">
    <location>
        <begin position="329"/>
        <end position="347"/>
    </location>
</feature>
<keyword evidence="1" id="KW-1133">Transmembrane helix</keyword>
<proteinExistence type="predicted"/>
<name>A0A495IHD0_9MICO</name>
<dbReference type="EMBL" id="RBKS01000001">
    <property type="protein sequence ID" value="RKR75413.1"/>
    <property type="molecule type" value="Genomic_DNA"/>
</dbReference>
<organism evidence="2 3">
    <name type="scientific">Frondihabitans australicus</name>
    <dbReference type="NCBI Taxonomy" id="386892"/>
    <lineage>
        <taxon>Bacteria</taxon>
        <taxon>Bacillati</taxon>
        <taxon>Actinomycetota</taxon>
        <taxon>Actinomycetes</taxon>
        <taxon>Micrococcales</taxon>
        <taxon>Microbacteriaceae</taxon>
        <taxon>Frondihabitans</taxon>
    </lineage>
</organism>
<reference evidence="2 3" key="1">
    <citation type="submission" date="2018-10" db="EMBL/GenBank/DDBJ databases">
        <title>Sequencing the genomes of 1000 actinobacteria strains.</title>
        <authorList>
            <person name="Klenk H.-P."/>
        </authorList>
    </citation>
    <scope>NUCLEOTIDE SEQUENCE [LARGE SCALE GENOMIC DNA]</scope>
    <source>
        <strain evidence="2 3">DSM 17894</strain>
    </source>
</reference>
<evidence type="ECO:0000256" key="1">
    <source>
        <dbReference type="SAM" id="Phobius"/>
    </source>
</evidence>
<gene>
    <name evidence="2" type="ORF">C8E83_2561</name>
</gene>
<protein>
    <recommendedName>
        <fullName evidence="4">Mannosyltransferase PIG-V</fullName>
    </recommendedName>
</protein>
<evidence type="ECO:0000313" key="2">
    <source>
        <dbReference type="EMBL" id="RKR75413.1"/>
    </source>
</evidence>
<evidence type="ECO:0008006" key="4">
    <source>
        <dbReference type="Google" id="ProtNLM"/>
    </source>
</evidence>
<keyword evidence="3" id="KW-1185">Reference proteome</keyword>
<feature type="transmembrane region" description="Helical" evidence="1">
    <location>
        <begin position="115"/>
        <end position="138"/>
    </location>
</feature>